<dbReference type="AlphaFoldDB" id="A0A1A8QHN8"/>
<evidence type="ECO:0000313" key="1">
    <source>
        <dbReference type="EMBL" id="SBR93021.1"/>
    </source>
</evidence>
<accession>A0A1A8QHN8</accession>
<organism evidence="1">
    <name type="scientific">Nothobranchius pienaari</name>
    <dbReference type="NCBI Taxonomy" id="704102"/>
    <lineage>
        <taxon>Eukaryota</taxon>
        <taxon>Metazoa</taxon>
        <taxon>Chordata</taxon>
        <taxon>Craniata</taxon>
        <taxon>Vertebrata</taxon>
        <taxon>Euteleostomi</taxon>
        <taxon>Actinopterygii</taxon>
        <taxon>Neopterygii</taxon>
        <taxon>Teleostei</taxon>
        <taxon>Neoteleostei</taxon>
        <taxon>Acanthomorphata</taxon>
        <taxon>Ovalentaria</taxon>
        <taxon>Atherinomorphae</taxon>
        <taxon>Cyprinodontiformes</taxon>
        <taxon>Nothobranchiidae</taxon>
        <taxon>Nothobranchius</taxon>
    </lineage>
</organism>
<name>A0A1A8QHN8_9TELE</name>
<feature type="non-terminal residue" evidence="1">
    <location>
        <position position="1"/>
    </location>
</feature>
<sequence>SSGGDIGLLGHLDLRSPEHQRSSVPRVGSEWLYQEDKSNLASNRSSMGEQNLTDGSTRWIQQVQELFLQNLQVLAGVWVKDRNQRRSELEVTAKPNSILSSIWICDHTCTSCVKKGSHSRSAARPSWWFWVIH</sequence>
<reference evidence="1" key="1">
    <citation type="submission" date="2016-05" db="EMBL/GenBank/DDBJ databases">
        <authorList>
            <person name="Lavstsen T."/>
            <person name="Jespersen J.S."/>
        </authorList>
    </citation>
    <scope>NUCLEOTIDE SEQUENCE</scope>
    <source>
        <tissue evidence="1">Brain</tissue>
    </source>
</reference>
<proteinExistence type="predicted"/>
<protein>
    <submittedName>
        <fullName evidence="1">Uncharacterized protein</fullName>
    </submittedName>
</protein>
<feature type="non-terminal residue" evidence="1">
    <location>
        <position position="133"/>
    </location>
</feature>
<reference evidence="1" key="2">
    <citation type="submission" date="2016-06" db="EMBL/GenBank/DDBJ databases">
        <title>The genome of a short-lived fish provides insights into sex chromosome evolution and the genetic control of aging.</title>
        <authorList>
            <person name="Reichwald K."/>
            <person name="Felder M."/>
            <person name="Petzold A."/>
            <person name="Koch P."/>
            <person name="Groth M."/>
            <person name="Platzer M."/>
        </authorList>
    </citation>
    <scope>NUCLEOTIDE SEQUENCE</scope>
    <source>
        <tissue evidence="1">Brain</tissue>
    </source>
</reference>
<gene>
    <name evidence="1" type="primary">Nfu_g_1_015894</name>
</gene>
<dbReference type="EMBL" id="HAEG01012699">
    <property type="protein sequence ID" value="SBR93021.1"/>
    <property type="molecule type" value="Transcribed_RNA"/>
</dbReference>